<evidence type="ECO:0000313" key="2">
    <source>
        <dbReference type="EMBL" id="GAA0588128.1"/>
    </source>
</evidence>
<dbReference type="RefSeq" id="WP_344071778.1">
    <property type="nucleotide sequence ID" value="NZ_BAAACA010000009.1"/>
</dbReference>
<reference evidence="3" key="1">
    <citation type="journal article" date="2019" name="Int. J. Syst. Evol. Microbiol.">
        <title>The Global Catalogue of Microorganisms (GCM) 10K type strain sequencing project: providing services to taxonomists for standard genome sequencing and annotation.</title>
        <authorList>
            <consortium name="The Broad Institute Genomics Platform"/>
            <consortium name="The Broad Institute Genome Sequencing Center for Infectious Disease"/>
            <person name="Wu L."/>
            <person name="Ma J."/>
        </authorList>
    </citation>
    <scope>NUCLEOTIDE SEQUENCE [LARGE SCALE GENOMIC DNA]</scope>
    <source>
        <strain evidence="3">JCM 5067</strain>
    </source>
</reference>
<protein>
    <recommendedName>
        <fullName evidence="1">Aminoglycoside phosphotransferase domain-containing protein</fullName>
    </recommendedName>
</protein>
<evidence type="ECO:0000313" key="3">
    <source>
        <dbReference type="Proteomes" id="UP001500668"/>
    </source>
</evidence>
<dbReference type="SUPFAM" id="SSF56112">
    <property type="entry name" value="Protein kinase-like (PK-like)"/>
    <property type="match status" value="1"/>
</dbReference>
<proteinExistence type="predicted"/>
<keyword evidence="3" id="KW-1185">Reference proteome</keyword>
<name>A0ABP3QCB6_9ACTN</name>
<dbReference type="Pfam" id="PF01636">
    <property type="entry name" value="APH"/>
    <property type="match status" value="1"/>
</dbReference>
<evidence type="ECO:0000259" key="1">
    <source>
        <dbReference type="Pfam" id="PF01636"/>
    </source>
</evidence>
<dbReference type="Gene3D" id="3.30.200.20">
    <property type="entry name" value="Phosphorylase Kinase, domain 1"/>
    <property type="match status" value="1"/>
</dbReference>
<dbReference type="Gene3D" id="3.90.1200.10">
    <property type="match status" value="1"/>
</dbReference>
<dbReference type="InterPro" id="IPR011009">
    <property type="entry name" value="Kinase-like_dom_sf"/>
</dbReference>
<accession>A0ABP3QCB6</accession>
<dbReference type="Proteomes" id="UP001500668">
    <property type="component" value="Unassembled WGS sequence"/>
</dbReference>
<feature type="domain" description="Aminoglycoside phosphotransferase" evidence="1">
    <location>
        <begin position="53"/>
        <end position="254"/>
    </location>
</feature>
<gene>
    <name evidence="2" type="ORF">GCM10010394_16650</name>
</gene>
<organism evidence="2 3">
    <name type="scientific">Streptomyces crystallinus</name>
    <dbReference type="NCBI Taxonomy" id="68191"/>
    <lineage>
        <taxon>Bacteria</taxon>
        <taxon>Bacillati</taxon>
        <taxon>Actinomycetota</taxon>
        <taxon>Actinomycetes</taxon>
        <taxon>Kitasatosporales</taxon>
        <taxon>Streptomycetaceae</taxon>
        <taxon>Streptomyces</taxon>
    </lineage>
</organism>
<dbReference type="EMBL" id="BAAACA010000009">
    <property type="protein sequence ID" value="GAA0588128.1"/>
    <property type="molecule type" value="Genomic_DNA"/>
</dbReference>
<sequence>MNVTAPSATGVRVDWGQLPEHVRRAMEARLGAPVVDAVTQRGGFSPGAAARVRLADGRRAFVKAVSAEANPGSPLLHRAEARAAATLPPTVPAPRLLAVHEDATWVALAFEDVDGRQPQVPWRAHELARVLDAMGELARTPGPADLPSVVESEGESFRGWEELLDHDCGHCRDRLDPWVRRNLASLADLAAPWGESASGDALAHGDPRADNMLLTPDGRVLFVDWPAAVRAAPWYDLVLILPSVRAQGGPDPEEVFTAHPVGRDADPDGVTATLAALTGYFVRQSLRAAPPGLPTLRPFQAALGVTALAWLRTRLGSRLP</sequence>
<comment type="caution">
    <text evidence="2">The sequence shown here is derived from an EMBL/GenBank/DDBJ whole genome shotgun (WGS) entry which is preliminary data.</text>
</comment>
<dbReference type="InterPro" id="IPR002575">
    <property type="entry name" value="Aminoglycoside_PTrfase"/>
</dbReference>